<feature type="transmembrane region" description="Helical" evidence="8">
    <location>
        <begin position="522"/>
        <end position="543"/>
    </location>
</feature>
<dbReference type="Proteomes" id="UP001190700">
    <property type="component" value="Unassembled WGS sequence"/>
</dbReference>
<dbReference type="InterPro" id="IPR045035">
    <property type="entry name" value="YSL-like"/>
</dbReference>
<dbReference type="PANTHER" id="PTHR31645">
    <property type="entry name" value="OLIGOPEPTIDE TRANSPORTER YGL114W-RELATED"/>
    <property type="match status" value="1"/>
</dbReference>
<feature type="transmembrane region" description="Helical" evidence="8">
    <location>
        <begin position="88"/>
        <end position="106"/>
    </location>
</feature>
<evidence type="ECO:0000256" key="4">
    <source>
        <dbReference type="ARBA" id="ARBA00022692"/>
    </source>
</evidence>
<sequence length="625" mass="65729">MATGAVVAAMNISFGLKTGWTQGGSVLAVVVVLGFFTAIKPTVPFTAGEANIAQTVASAAGSMAQAGGLIGPLPALTMLGIQRTSFDLALWGCTVAFLGIFYAVPLRKWLVLDARLRFPSGTATYHTINTIFTEGQSAGNQAALLLQWSIAAAGFTLATYFLPHLERQGTSPCGPRCLAAIQYHLFRMHPLSTFAFVVATASWRMRTYGWGLLVDPLLVGGGMLSGGRVGVSLLLGACLAWGLLAPLSEQMSWSTGEAMDFKAGARGWILWPGVGLMVGDALGSMCVTVSWARLLPQPLATVCRPQPAAPVLGEPSGHKRDDGSDDGLPLIAQEATGHSHRPQDDHPDQIPSHWCMWGLPVSATATSLVLWGFFELPLYQPLLAIPVSAVLSYVAVQCAGETDINPIGPMGKVTQLLFAILAPGNMVANLMTAAVAAAGASQAGDLCQDFKTGLLLRTSPRKQFLAQLVGIPIGVAVSVPIYKLYEVAYSFGSHELPAPAAQAWKAVAQVLSEGPHALPPHAISALLAGLAVGAILPILTVLVNQQWRPYFPSGTAVGIAFIVVPEQSVAIFHGAMIVVIWRYFHASNCDRDSFCVASGLLAGAGIMGVVNAVLTLSDVPKLYYI</sequence>
<accession>A0AAE0F7A8</accession>
<evidence type="ECO:0000256" key="1">
    <source>
        <dbReference type="ARBA" id="ARBA00004141"/>
    </source>
</evidence>
<evidence type="ECO:0000313" key="9">
    <source>
        <dbReference type="EMBL" id="KAK3254676.1"/>
    </source>
</evidence>
<keyword evidence="4 8" id="KW-0812">Transmembrane</keyword>
<dbReference type="InterPro" id="IPR004813">
    <property type="entry name" value="OPT"/>
</dbReference>
<feature type="transmembrane region" description="Helical" evidence="8">
    <location>
        <begin position="142"/>
        <end position="163"/>
    </location>
</feature>
<feature type="transmembrane region" description="Helical" evidence="8">
    <location>
        <begin position="225"/>
        <end position="247"/>
    </location>
</feature>
<evidence type="ECO:0000256" key="2">
    <source>
        <dbReference type="ARBA" id="ARBA00010276"/>
    </source>
</evidence>
<dbReference type="Pfam" id="PF03169">
    <property type="entry name" value="OPT"/>
    <property type="match status" value="1"/>
</dbReference>
<keyword evidence="5 8" id="KW-1133">Transmembrane helix</keyword>
<dbReference type="GO" id="GO:0016020">
    <property type="term" value="C:membrane"/>
    <property type="evidence" value="ECO:0007669"/>
    <property type="project" value="UniProtKB-SubCell"/>
</dbReference>
<dbReference type="NCBIfam" id="TIGR00728">
    <property type="entry name" value="OPT_sfam"/>
    <property type="match status" value="1"/>
</dbReference>
<feature type="transmembrane region" description="Helical" evidence="8">
    <location>
        <begin position="184"/>
        <end position="205"/>
    </location>
</feature>
<reference evidence="9 10" key="1">
    <citation type="journal article" date="2015" name="Genome Biol. Evol.">
        <title>Comparative Genomics of a Bacterivorous Green Alga Reveals Evolutionary Causalities and Consequences of Phago-Mixotrophic Mode of Nutrition.</title>
        <authorList>
            <person name="Burns J.A."/>
            <person name="Paasch A."/>
            <person name="Narechania A."/>
            <person name="Kim E."/>
        </authorList>
    </citation>
    <scope>NUCLEOTIDE SEQUENCE [LARGE SCALE GENOMIC DNA]</scope>
    <source>
        <strain evidence="9 10">PLY_AMNH</strain>
    </source>
</reference>
<keyword evidence="10" id="KW-1185">Reference proteome</keyword>
<evidence type="ECO:0000256" key="7">
    <source>
        <dbReference type="SAM" id="MobiDB-lite"/>
    </source>
</evidence>
<name>A0AAE0F7A8_9CHLO</name>
<comment type="subcellular location">
    <subcellularLocation>
        <location evidence="1">Membrane</location>
        <topology evidence="1">Multi-pass membrane protein</topology>
    </subcellularLocation>
</comment>
<evidence type="ECO:0000313" key="10">
    <source>
        <dbReference type="Proteomes" id="UP001190700"/>
    </source>
</evidence>
<dbReference type="EMBL" id="LGRX02023287">
    <property type="protein sequence ID" value="KAK3254676.1"/>
    <property type="molecule type" value="Genomic_DNA"/>
</dbReference>
<evidence type="ECO:0000256" key="6">
    <source>
        <dbReference type="ARBA" id="ARBA00023136"/>
    </source>
</evidence>
<evidence type="ECO:0000256" key="8">
    <source>
        <dbReference type="SAM" id="Phobius"/>
    </source>
</evidence>
<evidence type="ECO:0000256" key="5">
    <source>
        <dbReference type="ARBA" id="ARBA00022989"/>
    </source>
</evidence>
<feature type="transmembrane region" description="Helical" evidence="8">
    <location>
        <begin position="464"/>
        <end position="485"/>
    </location>
</feature>
<comment type="similarity">
    <text evidence="2">Belongs to the YSL (TC 2.A.67.2) family.</text>
</comment>
<gene>
    <name evidence="9" type="ORF">CYMTET_36117</name>
</gene>
<organism evidence="9 10">
    <name type="scientific">Cymbomonas tetramitiformis</name>
    <dbReference type="NCBI Taxonomy" id="36881"/>
    <lineage>
        <taxon>Eukaryota</taxon>
        <taxon>Viridiplantae</taxon>
        <taxon>Chlorophyta</taxon>
        <taxon>Pyramimonadophyceae</taxon>
        <taxon>Pyramimonadales</taxon>
        <taxon>Pyramimonadaceae</taxon>
        <taxon>Cymbomonas</taxon>
    </lineage>
</organism>
<feature type="transmembrane region" description="Helical" evidence="8">
    <location>
        <begin position="596"/>
        <end position="616"/>
    </location>
</feature>
<keyword evidence="6 8" id="KW-0472">Membrane</keyword>
<dbReference type="PANTHER" id="PTHR31645:SF0">
    <property type="entry name" value="OLIGOPEPTIDE TRANSPORTER YGL114W-RELATED"/>
    <property type="match status" value="1"/>
</dbReference>
<comment type="caution">
    <text evidence="9">The sequence shown here is derived from an EMBL/GenBank/DDBJ whole genome shotgun (WGS) entry which is preliminary data.</text>
</comment>
<protein>
    <recommendedName>
        <fullName evidence="11">Oligopeptide transporter</fullName>
    </recommendedName>
</protein>
<feature type="transmembrane region" description="Helical" evidence="8">
    <location>
        <begin position="268"/>
        <end position="292"/>
    </location>
</feature>
<dbReference type="AlphaFoldDB" id="A0AAE0F7A8"/>
<evidence type="ECO:0000256" key="3">
    <source>
        <dbReference type="ARBA" id="ARBA00022448"/>
    </source>
</evidence>
<feature type="transmembrane region" description="Helical" evidence="8">
    <location>
        <begin position="416"/>
        <end position="443"/>
    </location>
</feature>
<dbReference type="GO" id="GO:0035673">
    <property type="term" value="F:oligopeptide transmembrane transporter activity"/>
    <property type="evidence" value="ECO:0007669"/>
    <property type="project" value="InterPro"/>
</dbReference>
<feature type="region of interest" description="Disordered" evidence="7">
    <location>
        <begin position="310"/>
        <end position="330"/>
    </location>
</feature>
<keyword evidence="3" id="KW-0813">Transport</keyword>
<proteinExistence type="inferred from homology"/>
<feature type="transmembrane region" description="Helical" evidence="8">
    <location>
        <begin position="20"/>
        <end position="39"/>
    </location>
</feature>
<feature type="transmembrane region" description="Helical" evidence="8">
    <location>
        <begin position="555"/>
        <end position="584"/>
    </location>
</feature>
<feature type="transmembrane region" description="Helical" evidence="8">
    <location>
        <begin position="378"/>
        <end position="396"/>
    </location>
</feature>
<evidence type="ECO:0008006" key="11">
    <source>
        <dbReference type="Google" id="ProtNLM"/>
    </source>
</evidence>